<dbReference type="STRING" id="1176587.A8C56_09685"/>
<evidence type="ECO:0000256" key="1">
    <source>
        <dbReference type="SAM" id="SignalP"/>
    </source>
</evidence>
<accession>A0A1A9I0N9</accession>
<keyword evidence="1" id="KW-0732">Signal</keyword>
<dbReference type="EMBL" id="CP015772">
    <property type="protein sequence ID" value="ANH81217.1"/>
    <property type="molecule type" value="Genomic_DNA"/>
</dbReference>
<dbReference type="InterPro" id="IPR043757">
    <property type="entry name" value="DUF5703_N"/>
</dbReference>
<proteinExistence type="predicted"/>
<dbReference type="SUPFAM" id="SSF48208">
    <property type="entry name" value="Six-hairpin glycosidases"/>
    <property type="match status" value="1"/>
</dbReference>
<dbReference type="InterPro" id="IPR008928">
    <property type="entry name" value="6-hairpin_glycosidase_sf"/>
</dbReference>
<keyword evidence="5" id="KW-1185">Reference proteome</keyword>
<evidence type="ECO:0000259" key="2">
    <source>
        <dbReference type="Pfam" id="PF18961"/>
    </source>
</evidence>
<dbReference type="InterPro" id="IPR054363">
    <property type="entry name" value="GH95_cat"/>
</dbReference>
<protein>
    <submittedName>
        <fullName evidence="4">Uncharacterized protein</fullName>
    </submittedName>
</protein>
<feature type="domain" description="Glycosyl hydrolase family 95 catalytic" evidence="3">
    <location>
        <begin position="376"/>
        <end position="530"/>
    </location>
</feature>
<evidence type="ECO:0000259" key="3">
    <source>
        <dbReference type="Pfam" id="PF22124"/>
    </source>
</evidence>
<sequence length="752" mass="85511">MDSINEQHTDYTKMKRLLKFLGMFFCCLPAGLHAQQVSDYNVVWNMPSQNSAGSMPLGNGELGMNVWVEEGGDLLFYLSRTDAISEANRLMKLGRVRVHLSPNPFKQGKPFVQTLLLNEGVIEIKAGDATIRLFMDASNNVAYITFDSKQKREITVTAESWRKVPHIITAEESFSAWTTNPLPPALKLEESADTFLPAKNIVEWCHANKGSQLYDLTVRHQNLLAQKQNFPDLISNRVFGVAMSGKAFVKSNDSTLSSKVALIKAMLKITAHSSQVKSVDEWKKQIAAIAGQSSLTAALDNSKKWWGAFWNKSYVYINIPGDKAFGYKLTQSYILQRYMAACSGRGNFPVKFNGSIFTTEPQYTNAAYPLSSDYRNWGNDFWWQNTRLPYYAMFASGDFNLMQSFFKFYLDRTDAFKTMAQKFYDAEGLFIPETISVFGTYSNGDYGWDRTGVTPKDVTNEYIRFIWVQSLELSKMMLDYYAYTNDTAFLQGKALPFIKQALLYFNSRFVADRNKMRITPTQSIETYWYNVVNDLPCVAGLHCVLNALKDLPGNLMEKNDKAFFDTLIKTLPPVPQKATVEGNIFIPAEEYLNVACNVENPELYAVFPFGVSNFSNDLKETGIRTYKHRVNNLNKGWGQDGQIAAILGLTDSLPAMLKEKIANTNSNYRFPAMWGPNYDWTPDQDHGSNLLLTIQYMLLQTYKGKNYLLPAFPKNWNVSFRLYAPGYTIINADYRQGKLSYREQISVLKQTE</sequence>
<dbReference type="Pfam" id="PF18961">
    <property type="entry name" value="DUF5703_N"/>
    <property type="match status" value="1"/>
</dbReference>
<dbReference type="GO" id="GO:0005975">
    <property type="term" value="P:carbohydrate metabolic process"/>
    <property type="evidence" value="ECO:0007669"/>
    <property type="project" value="InterPro"/>
</dbReference>
<gene>
    <name evidence="4" type="ORF">A8C56_09685</name>
</gene>
<feature type="domain" description="DUF5703" evidence="2">
    <location>
        <begin position="43"/>
        <end position="315"/>
    </location>
</feature>
<name>A0A1A9I0N9_9BACT</name>
<dbReference type="Gene3D" id="1.50.10.10">
    <property type="match status" value="1"/>
</dbReference>
<dbReference type="KEGG" id="nia:A8C56_09685"/>
<feature type="chain" id="PRO_5008389684" evidence="1">
    <location>
        <begin position="35"/>
        <end position="752"/>
    </location>
</feature>
<evidence type="ECO:0000313" key="4">
    <source>
        <dbReference type="EMBL" id="ANH81217.1"/>
    </source>
</evidence>
<evidence type="ECO:0000313" key="5">
    <source>
        <dbReference type="Proteomes" id="UP000077667"/>
    </source>
</evidence>
<reference evidence="4 5" key="1">
    <citation type="submission" date="2016-05" db="EMBL/GenBank/DDBJ databases">
        <title>Niabella ginsenosidivorans BS26 whole genome sequencing.</title>
        <authorList>
            <person name="Im W.T."/>
            <person name="Siddiqi M.Z."/>
        </authorList>
    </citation>
    <scope>NUCLEOTIDE SEQUENCE [LARGE SCALE GENOMIC DNA]</scope>
    <source>
        <strain evidence="4 5">BS26</strain>
    </source>
</reference>
<dbReference type="Proteomes" id="UP000077667">
    <property type="component" value="Chromosome"/>
</dbReference>
<feature type="signal peptide" evidence="1">
    <location>
        <begin position="1"/>
        <end position="34"/>
    </location>
</feature>
<dbReference type="AlphaFoldDB" id="A0A1A9I0N9"/>
<dbReference type="InterPro" id="IPR012341">
    <property type="entry name" value="6hp_glycosidase-like_sf"/>
</dbReference>
<organism evidence="4 5">
    <name type="scientific">Niabella ginsenosidivorans</name>
    <dbReference type="NCBI Taxonomy" id="1176587"/>
    <lineage>
        <taxon>Bacteria</taxon>
        <taxon>Pseudomonadati</taxon>
        <taxon>Bacteroidota</taxon>
        <taxon>Chitinophagia</taxon>
        <taxon>Chitinophagales</taxon>
        <taxon>Chitinophagaceae</taxon>
        <taxon>Niabella</taxon>
    </lineage>
</organism>
<dbReference type="Pfam" id="PF22124">
    <property type="entry name" value="Glyco_hydro_95_cat"/>
    <property type="match status" value="1"/>
</dbReference>